<dbReference type="EMBL" id="BAAAZT010000077">
    <property type="protein sequence ID" value="GAA3910687.1"/>
    <property type="molecule type" value="Genomic_DNA"/>
</dbReference>
<sequence>MSAIIRPASVALACALLVSACAGTPQDNADAPAPESTAVSAQQYRCESGATISASYPTADTARVEYENRRYDLQIAVSGSGARYVGDELEWWTKGAGAGSEGLLFQHKADGTTGERIERCTAS</sequence>
<dbReference type="InterPro" id="IPR018660">
    <property type="entry name" value="MliC"/>
</dbReference>
<feature type="signal peptide" evidence="5">
    <location>
        <begin position="1"/>
        <end position="22"/>
    </location>
</feature>
<dbReference type="RefSeq" id="WP_344705004.1">
    <property type="nucleotide sequence ID" value="NZ_BAAAZT010000077.1"/>
</dbReference>
<dbReference type="SUPFAM" id="SSF141488">
    <property type="entry name" value="YdhA-like"/>
    <property type="match status" value="1"/>
</dbReference>
<keyword evidence="3" id="KW-0564">Palmitate</keyword>
<accession>A0ABP7LYA6</accession>
<keyword evidence="1 5" id="KW-0732">Signal</keyword>
<evidence type="ECO:0000256" key="3">
    <source>
        <dbReference type="ARBA" id="ARBA00023139"/>
    </source>
</evidence>
<evidence type="ECO:0000259" key="6">
    <source>
        <dbReference type="Pfam" id="PF09864"/>
    </source>
</evidence>
<keyword evidence="2" id="KW-0472">Membrane</keyword>
<comment type="caution">
    <text evidence="7">The sequence shown here is derived from an EMBL/GenBank/DDBJ whole genome shotgun (WGS) entry which is preliminary data.</text>
</comment>
<keyword evidence="4" id="KW-0449">Lipoprotein</keyword>
<name>A0ABP7LYA6_9GAMM</name>
<dbReference type="Gene3D" id="2.40.128.200">
    <property type="match status" value="1"/>
</dbReference>
<dbReference type="Proteomes" id="UP001500133">
    <property type="component" value="Unassembled WGS sequence"/>
</dbReference>
<evidence type="ECO:0000256" key="2">
    <source>
        <dbReference type="ARBA" id="ARBA00023136"/>
    </source>
</evidence>
<organism evidence="7 8">
    <name type="scientific">Halomonas cibimaris</name>
    <dbReference type="NCBI Taxonomy" id="657012"/>
    <lineage>
        <taxon>Bacteria</taxon>
        <taxon>Pseudomonadati</taxon>
        <taxon>Pseudomonadota</taxon>
        <taxon>Gammaproteobacteria</taxon>
        <taxon>Oceanospirillales</taxon>
        <taxon>Halomonadaceae</taxon>
        <taxon>Halomonas</taxon>
    </lineage>
</organism>
<evidence type="ECO:0000256" key="5">
    <source>
        <dbReference type="SAM" id="SignalP"/>
    </source>
</evidence>
<feature type="chain" id="PRO_5045866420" description="C-type lysozyme inhibitor domain-containing protein" evidence="5">
    <location>
        <begin position="23"/>
        <end position="123"/>
    </location>
</feature>
<reference evidence="8" key="1">
    <citation type="journal article" date="2019" name="Int. J. Syst. Evol. Microbiol.">
        <title>The Global Catalogue of Microorganisms (GCM) 10K type strain sequencing project: providing services to taxonomists for standard genome sequencing and annotation.</title>
        <authorList>
            <consortium name="The Broad Institute Genomics Platform"/>
            <consortium name="The Broad Institute Genome Sequencing Center for Infectious Disease"/>
            <person name="Wu L."/>
            <person name="Ma J."/>
        </authorList>
    </citation>
    <scope>NUCLEOTIDE SEQUENCE [LARGE SCALE GENOMIC DNA]</scope>
    <source>
        <strain evidence="8">JCM 16914</strain>
    </source>
</reference>
<dbReference type="Pfam" id="PF09864">
    <property type="entry name" value="MliC"/>
    <property type="match status" value="1"/>
</dbReference>
<evidence type="ECO:0000313" key="8">
    <source>
        <dbReference type="Proteomes" id="UP001500133"/>
    </source>
</evidence>
<keyword evidence="8" id="KW-1185">Reference proteome</keyword>
<protein>
    <recommendedName>
        <fullName evidence="6">C-type lysozyme inhibitor domain-containing protein</fullName>
    </recommendedName>
</protein>
<dbReference type="InterPro" id="IPR036328">
    <property type="entry name" value="MliC_sf"/>
</dbReference>
<evidence type="ECO:0000256" key="4">
    <source>
        <dbReference type="ARBA" id="ARBA00023288"/>
    </source>
</evidence>
<dbReference type="PROSITE" id="PS51257">
    <property type="entry name" value="PROKAR_LIPOPROTEIN"/>
    <property type="match status" value="1"/>
</dbReference>
<proteinExistence type="predicted"/>
<evidence type="ECO:0000313" key="7">
    <source>
        <dbReference type="EMBL" id="GAA3910687.1"/>
    </source>
</evidence>
<feature type="domain" description="C-type lysozyme inhibitor" evidence="6">
    <location>
        <begin position="44"/>
        <end position="110"/>
    </location>
</feature>
<gene>
    <name evidence="7" type="ORF">GCM10022228_22130</name>
</gene>
<evidence type="ECO:0000256" key="1">
    <source>
        <dbReference type="ARBA" id="ARBA00022729"/>
    </source>
</evidence>